<sequence>MVKPFFNFTFDKGRLKNLVTWTLENYGQYKTVELLEQLKKTGFEYATKAGISLGIDDLKIPPKKKILLLEAEQLTKLTVHQYQRADITAVERFQRLIDTWHRTSEQLKQEVITYFEETDILNPVYMMAFSGARGNISQVRQLVGMRGLMSDPQGQIIDFPIRSNFREGLTLTEYVISSYGARKGIVDTALRTANAGYLTRRLVDVAQHVIISHYDCGTQKGIFLTDMKEGNKTIVSAQSRIVGRVLARDLYKPNTKIKSFSRNQEISTDLAFEITKITNKIFVRSALTCNTTKLLCQLCYGWSLAQGNLVSVGETVGVIAAQSIGEPGTQLTMRTFHTGGVFSGDVSDEIRAPYNGFVHYLNTIPGILIRALDGKILFLTKSEGTLIFSDLLYIKNIKKYKIPAYTVLFLRNGEPVIQKQVVAQITSISTKPNMRDTAELVILAELEGLFYAKNLKTQKKVIGPKPKLVGKSKQEVLLDVKAMEIVVKARGWNFAWVLSGKRYEMPLLLKAFPITGDYLTPQTVMTRHQLKQPSLAFGPGPKGLRRTNHLNFSLWPSKTSNLNYNRPRASILRGAVSQVAIKQSLEDVTYYLRPWTKAQALSLSTTRVALTGSKIDIKMMGGKPPIPKPLLCKNLKSFPAFGQRFEGLRLDLIKNTLDDRRWQSSKKIVDHLPIFSKIPGGYLVRALKKGSKSSLDKEGNILDGPQPTSTFTNFNTHPLLFLNLQKIKYHKIGYFHFFNAQNFEPRFSISSSQLDITTSTSLLANKIFSSMVVGQAYPQDMQATKPCSSKDNISWTKGKILQRVQIRFQMYNNVDNVMLSPTSLNPEKKVKKAISLKRFNPSNFLLEWVSSPADLSLSFENRHSGLKPMNSAFLFSKGSFVKNVKNLFFIRLKNPLANKKKLDSKQKKKSLLLAEAHLQSFFIKTNVSNKKGKTKVFSMRAPQRLSDNGLKNKEGGESPLSSSRSKLFPFPAVIEETKAQRRGITPVKPTKNDKLIRSQNLLKIYQKFYKNYKMARVKASRSPSNLLKPKTCLNDRRAQVLAKYDRYKNKRSLQHIQQTSLQTLLFKTWFKNKAFLVEGKYLNSLDQRLRNKLDFLLQYLNLITKNLFLGLKPQQHVKGILGKIIIEPLNLSYFYVKTAQNKFQTSLPDVFCKRLFSNNGFKWGVLPPIFKKSIKNKPKVKYYLNPFTHKNISNVLPQKTSNEQSVDWGNRQILQLPPASKVESPLGASNLDKVWAEAHGPKANITQGALWNIIYNPIIMKVDTVHGAKDKIWAKTHKKNIHLNFLRNRSHLNFLNFRRLLSFADVSVNTLQKQKTSFFEYFKFAQKPLFSKQIFQSAWKHKTCIWAEAHLRSFKDMQVLYHHTATSNEQSVDFKKIQPAFGNGQITTRFVLKSKALQSEHLPLPFGPGPKAEGTSIKHINTLRVYTQDMQAKEERSSGAFNVKEHKSNTLGKPPSNKILSTRPKGIVDGPQPTKTFGIKPKKDTRYVSLSWKNLVLKNFLKSNFQKKKVEMAEPSTNHAGLLFNKKFILTNYHFNYSYSYYVKKYLPAWFRSLILMGLDGFYPSNPIKISDENHTVTNNNLVYKKINNQRLPTTSNININIKKYKSLDLSILSFLNFIANSILAAGAKEKSLFKTLFVSYTFVSKNSINFYLQKNQRQKLLDKSINSNKPCYIQIHNNGTKPFLNLFKKPKVHPWVKEVSPFLPLGAGIKFSIPDLYGKADKPVIENHYGSKILLKKPNISPEKINNYPVFHKFFNKDRRWASANNHFFLFDFKYFKKASPIWVYKTKNHKKTEGTAFGLDRIKVFSGGRTPRENFYTKDLSLDKKNLKKKRGKTNNFLDLKNKIVPGHFSLDNIMFDTNIMQHKNTHARTFLYSTLKNTNKFNKIALAKTVVLLSKSAWPTKTKETISKKAFSSSDFPLWGTKSLKQENNHLIYKYESEILNDLDLILKTEKFKNLFMWIKNKKPRFLPKQVIIPSNHVSVRDNYLDYFVKYDLNLPKSPRGQSASGLRPIFDPKGEVKKQRASQYIFFTKGHESTFVDLLLHPKSKQNNNTKAVIVRYNYLDRGFKPTLWQRQAVGSSLCKIIKLPNYIRSPFASPVTWAGRPLTASWFDFYKITKHQTYRKVYISTIKPYTCFPKQQKELYLLPKTPNISLTLLAFSSVKYDLNRALLLPKVKLGSKMGHFYVCKPQGKNKANLGVKIGERKGREQLDQKGAKSITRSRYFNSRFARLFIFDKFCSLRASRLNLLFNKISILPIKNFYTKDLSKDKAFAFGQRFEGLRLDLIKNSLEDIKMIPGGDVLNIKISNIINFPRAQSKRKIIITYNKLPFFDLYFKNPSYSFTNTVKTSVFTSSLDKTTSLYYKGSNPLIRFSKIFIIPKQPCLNISFYSKGAQGLNTTSLNKPSLFWKRKTEGKIEKGAAPHFQVQRRKPYSLENIRSSQRQDQRVDQAAPKSFSDTTSLWSRRRSKILNLPTLFKYTKTTNYFSPFEGELRHIFSYKNYLELNPYQKLPQRDKPAYGQNKTKTYKKREKSIKEQKNKSMFDFYLNKKKISPYFYPLTLKKKESFLFQKGWSRFNLILTKKDLITLNAGQNTDHSSCLTLEEQITDPCTTQKPLFYGLVLSGFKVLNNLFQPHIKNKIRIQTISQLNKENHFNKAYHFNLKSLFKPACISLPIWSKSPKRGRDHKVFMRANNILAYIIKIKITRAKVDIFPSPKSKNKLFQGSDFSRNIIKKLVNNYYNYALFNKKSFSTMAYKGQASAHVLSLDAGGSNIKQKYNKNIMEDKNQRQKPTGQNKKSMYLLTPYNSSLNLKSLNFKQKKVFTKNKVSFFFLKGNTFFNKIQKLSSNRKDIIFNQKLYEKFIYQTNFVVDQVSLLQDTRYLDLNLSLDLQKMHLNNNFLNIKPLLDKWNFKAKIFKTNYLFTVKNFLRLRPSNLLKPKAKAFIPLTLLPCRQTLSSAKVLVNHFLNKPYHSLVKEFSKKKQYYNTSKSLWASTKGKYNNLFLTDFLKITYLIKRLYFYSQEFRAKKESLTSKLDITTSTKEDIKMTKSEYLQLITSLLQGLKLLENNKWAEAHLRSLSNDYTYKKSMSILTLPLVQVEAIEVFDEDEKMGAKFALKKVFYFLKPIPRRIVGKTCITHLGLNAKSISAEYASQKRALYKIHHFMWDILKNKDFINKYVQVLKTFINIKMAHHGPEGHAQLDNTPSETIINTKYNSFSVIKKSGQLIHMNNQKITLRLGQPLVISPRSIIHASHGDFIRYKEAVITLTYQQLKTGDIVQGIPKIEQLFEARTTKRGRLFRDNITNLLTGFFLKYFVKSTYLLSSLFGSYQKQADNDNKVSRPKKDEQFIQNRDIIPNLWPSANLNSSLSRSRRGSKVEKVNMRSIAILHKRPKELSKFTRIHDGPQPTNINKKQPGAKAPVTPKGVYQTILLALALQWAVKQSFYKIQQIIVDGILRVYRSQGVSIADKHVEIIVKQMTSKVRIINSNASKMTDYLFSLQNINRGLRNKRKYVFSKTLNLPGPKGLRRPKTRISQAFENLLLEKLLSNNLDGPTGLFPGEIVDLDFVENINTFLLKTAGLDKLNQGQGPASLVSKEEHNHKNGSRQDKKRGAVEVKQYNGFQWGVEPPIETIMDRRWASAHQRQTYFAIEPLKYEPIVLGITRASLEVESFLSAASFQQTTRVLSQAALYKKKDFLKGLKENIIIGNLIPAGTGYLSSLNRNFY</sequence>
<organism evidence="13">
    <name type="scientific">Tetrabaena socialis</name>
    <dbReference type="NCBI Taxonomy" id="47790"/>
    <lineage>
        <taxon>Eukaryota</taxon>
        <taxon>Viridiplantae</taxon>
        <taxon>Chlorophyta</taxon>
        <taxon>core chlorophytes</taxon>
        <taxon>Chlorophyceae</taxon>
        <taxon>CS clade</taxon>
        <taxon>Chlamydomonadales</taxon>
        <taxon>Tetrabaenaceae</taxon>
        <taxon>Tetrabaena</taxon>
    </lineage>
</organism>
<dbReference type="GO" id="GO:0009507">
    <property type="term" value="C:chloroplast"/>
    <property type="evidence" value="ECO:0007669"/>
    <property type="project" value="UniProtKB-SubCell"/>
</dbReference>
<keyword evidence="13" id="KW-0150">Chloroplast</keyword>
<dbReference type="InterPro" id="IPR045867">
    <property type="entry name" value="DNA-dir_RpoC_beta_prime"/>
</dbReference>
<dbReference type="Gene3D" id="1.10.1790.20">
    <property type="match status" value="1"/>
</dbReference>
<dbReference type="InterPro" id="IPR007083">
    <property type="entry name" value="RNA_pol_Rpb1_4"/>
</dbReference>
<evidence type="ECO:0000259" key="11">
    <source>
        <dbReference type="Pfam" id="PF04998"/>
    </source>
</evidence>
<keyword evidence="1 8" id="KW-0240">DNA-directed RNA polymerase</keyword>
<keyword evidence="3 8" id="KW-0808">Transferase</keyword>
<dbReference type="SUPFAM" id="SSF64484">
    <property type="entry name" value="beta and beta-prime subunits of DNA dependent RNA-polymerase"/>
    <property type="match status" value="2"/>
</dbReference>
<name>A0A1B1FK95_9CHLO</name>
<dbReference type="InterPro" id="IPR038120">
    <property type="entry name" value="Rpb1_funnel_sf"/>
</dbReference>
<feature type="binding site" evidence="8">
    <location>
        <position position="299"/>
    </location>
    <ligand>
        <name>Zn(2+)</name>
        <dbReference type="ChEBI" id="CHEBI:29105"/>
    </ligand>
</feature>
<comment type="similarity">
    <text evidence="8">Belongs to the RNA polymerase beta' chain family. RpoC2 subfamily.</text>
</comment>
<dbReference type="GO" id="GO:0008270">
    <property type="term" value="F:zinc ion binding"/>
    <property type="evidence" value="ECO:0007669"/>
    <property type="project" value="UniProtKB-UniRule"/>
</dbReference>
<dbReference type="Gene3D" id="1.10.274.100">
    <property type="entry name" value="RNA polymerase Rpb1, domain 3"/>
    <property type="match status" value="1"/>
</dbReference>
<comment type="function">
    <text evidence="8">DNA-dependent RNA polymerase catalyzes the transcription of DNA into RNA using the four ribonucleoside triphosphates as substrates.</text>
</comment>
<dbReference type="GO" id="GO:0000428">
    <property type="term" value="C:DNA-directed RNA polymerase complex"/>
    <property type="evidence" value="ECO:0007669"/>
    <property type="project" value="UniProtKB-KW"/>
</dbReference>
<comment type="subunit">
    <text evidence="8">In plastids the minimal PEP RNA polymerase catalytic core is composed of four subunits: alpha, beta, beta', and beta''. When a (nuclear-encoded) sigma factor is associated with the core the holoenzyme is formed, which can initiate transcription.</text>
</comment>
<dbReference type="HAMAP" id="MF_01324">
    <property type="entry name" value="RNApol_bact_RpoC2"/>
    <property type="match status" value="1"/>
</dbReference>
<dbReference type="NCBIfam" id="TIGR02388">
    <property type="entry name" value="rpoC2_cyan"/>
    <property type="match status" value="1"/>
</dbReference>
<evidence type="ECO:0000256" key="5">
    <source>
        <dbReference type="ARBA" id="ARBA00022723"/>
    </source>
</evidence>
<dbReference type="GO" id="GO:0003677">
    <property type="term" value="F:DNA binding"/>
    <property type="evidence" value="ECO:0007669"/>
    <property type="project" value="UniProtKB-UniRule"/>
</dbReference>
<evidence type="ECO:0000256" key="7">
    <source>
        <dbReference type="ARBA" id="ARBA00023163"/>
    </source>
</evidence>
<evidence type="ECO:0000256" key="3">
    <source>
        <dbReference type="ARBA" id="ARBA00022679"/>
    </source>
</evidence>
<feature type="binding site" evidence="8">
    <location>
        <position position="289"/>
    </location>
    <ligand>
        <name>Zn(2+)</name>
        <dbReference type="ChEBI" id="CHEBI:29105"/>
    </ligand>
</feature>
<dbReference type="EC" id="2.7.7.6" evidence="8"/>
<evidence type="ECO:0000256" key="8">
    <source>
        <dbReference type="HAMAP-Rule" id="MF_01324"/>
    </source>
</evidence>
<dbReference type="Gene3D" id="1.10.132.30">
    <property type="match status" value="1"/>
</dbReference>
<dbReference type="PANTHER" id="PTHR19376:SF68">
    <property type="entry name" value="DNA-DIRECTED RNA POLYMERASE SUBUNIT BETA"/>
    <property type="match status" value="1"/>
</dbReference>
<dbReference type="InterPro" id="IPR007066">
    <property type="entry name" value="RNA_pol_Rpb1_3"/>
</dbReference>
<keyword evidence="4 8" id="KW-0548">Nucleotidyltransferase</keyword>
<dbReference type="InterPro" id="IPR012756">
    <property type="entry name" value="DNA-dir_RpoC2_beta_pp"/>
</dbReference>
<evidence type="ECO:0000256" key="6">
    <source>
        <dbReference type="ARBA" id="ARBA00022833"/>
    </source>
</evidence>
<evidence type="ECO:0000256" key="1">
    <source>
        <dbReference type="ARBA" id="ARBA00022478"/>
    </source>
</evidence>
<dbReference type="Gene3D" id="1.10.150.390">
    <property type="match status" value="1"/>
</dbReference>
<keyword evidence="5 8" id="KW-0479">Metal-binding</keyword>
<feature type="region of interest" description="Disordered" evidence="9">
    <location>
        <begin position="943"/>
        <end position="964"/>
    </location>
</feature>
<comment type="catalytic activity">
    <reaction evidence="8">
        <text>RNA(n) + a ribonucleoside 5'-triphosphate = RNA(n+1) + diphosphate</text>
        <dbReference type="Rhea" id="RHEA:21248"/>
        <dbReference type="Rhea" id="RHEA-COMP:14527"/>
        <dbReference type="Rhea" id="RHEA-COMP:17342"/>
        <dbReference type="ChEBI" id="CHEBI:33019"/>
        <dbReference type="ChEBI" id="CHEBI:61557"/>
        <dbReference type="ChEBI" id="CHEBI:140395"/>
        <dbReference type="EC" id="2.7.7.6"/>
    </reaction>
</comment>
<dbReference type="Pfam" id="PF04998">
    <property type="entry name" value="RNA_pol_Rpb1_5"/>
    <property type="match status" value="2"/>
</dbReference>
<comment type="cofactor">
    <cofactor evidence="8">
        <name>Zn(2+)</name>
        <dbReference type="ChEBI" id="CHEBI:29105"/>
    </cofactor>
    <text evidence="8">Binds 1 Zn(2+) ion per subunit.</text>
</comment>
<gene>
    <name evidence="8 13" type="primary">rpoC2</name>
</gene>
<evidence type="ECO:0000256" key="2">
    <source>
        <dbReference type="ARBA" id="ARBA00022640"/>
    </source>
</evidence>
<protein>
    <recommendedName>
        <fullName evidence="8">DNA-directed RNA polymerase subunit beta''</fullName>
        <ecNumber evidence="8">2.7.7.6</ecNumber>
    </recommendedName>
    <alternativeName>
        <fullName evidence="8">PEP</fullName>
    </alternativeName>
    <alternativeName>
        <fullName evidence="8">Plastid-encoded RNA polymerase subunit beta''</fullName>
        <shortName evidence="8">RNA polymerase subunit beta''</shortName>
    </alternativeName>
</protein>
<feature type="region of interest" description="Disordered" evidence="9">
    <location>
        <begin position="3396"/>
        <end position="3416"/>
    </location>
</feature>
<dbReference type="GO" id="GO:0003899">
    <property type="term" value="F:DNA-directed RNA polymerase activity"/>
    <property type="evidence" value="ECO:0007669"/>
    <property type="project" value="UniProtKB-UniRule"/>
</dbReference>
<evidence type="ECO:0000259" key="12">
    <source>
        <dbReference type="Pfam" id="PF05000"/>
    </source>
</evidence>
<keyword evidence="6 8" id="KW-0862">Zinc</keyword>
<evidence type="ECO:0000256" key="9">
    <source>
        <dbReference type="SAM" id="MobiDB-lite"/>
    </source>
</evidence>
<dbReference type="InterPro" id="IPR042102">
    <property type="entry name" value="RNA_pol_Rpb1_3_sf"/>
</dbReference>
<feature type="binding site" evidence="8">
    <location>
        <position position="216"/>
    </location>
    <ligand>
        <name>Zn(2+)</name>
        <dbReference type="ChEBI" id="CHEBI:29105"/>
    </ligand>
</feature>
<feature type="domain" description="RNA polymerase Rpb1" evidence="12">
    <location>
        <begin position="87"/>
        <end position="165"/>
    </location>
</feature>
<feature type="region of interest" description="Disordered" evidence="9">
    <location>
        <begin position="1445"/>
        <end position="1473"/>
    </location>
</feature>
<dbReference type="PANTHER" id="PTHR19376">
    <property type="entry name" value="DNA-DIRECTED RNA POLYMERASE"/>
    <property type="match status" value="1"/>
</dbReference>
<dbReference type="CDD" id="cd02655">
    <property type="entry name" value="RNAP_beta'_C"/>
    <property type="match status" value="1"/>
</dbReference>
<feature type="domain" description="RNA polymerase Rpb1" evidence="11">
    <location>
        <begin position="3443"/>
        <end position="3489"/>
    </location>
</feature>
<feature type="region of interest" description="Disordered" evidence="9">
    <location>
        <begin position="3583"/>
        <end position="3607"/>
    </location>
</feature>
<dbReference type="InterPro" id="IPR007081">
    <property type="entry name" value="RNA_pol_Rpb1_5"/>
</dbReference>
<feature type="binding site" evidence="8">
    <location>
        <position position="296"/>
    </location>
    <ligand>
        <name>Zn(2+)</name>
        <dbReference type="ChEBI" id="CHEBI:29105"/>
    </ligand>
</feature>
<reference evidence="13" key="1">
    <citation type="submission" date="2016-05" db="EMBL/GenBank/DDBJ databases">
        <authorList>
            <person name="Lavstsen T."/>
            <person name="Jespersen J.S."/>
        </authorList>
    </citation>
    <scope>NUCLEOTIDE SEQUENCE</scope>
</reference>
<keyword evidence="7 8" id="KW-0804">Transcription</keyword>
<evidence type="ECO:0000313" key="13">
    <source>
        <dbReference type="EMBL" id="ANQ46431.1"/>
    </source>
</evidence>
<accession>A0A1B1FK95</accession>
<dbReference type="GO" id="GO:0006351">
    <property type="term" value="P:DNA-templated transcription"/>
    <property type="evidence" value="ECO:0007669"/>
    <property type="project" value="UniProtKB-UniRule"/>
</dbReference>
<feature type="domain" description="RNA polymerase Rpb1" evidence="11">
    <location>
        <begin position="168"/>
        <end position="404"/>
    </location>
</feature>
<feature type="domain" description="RNA polymerase Rpb1" evidence="10">
    <location>
        <begin position="10"/>
        <end position="58"/>
    </location>
</feature>
<dbReference type="EMBL" id="KX232643">
    <property type="protein sequence ID" value="ANQ46431.1"/>
    <property type="molecule type" value="Genomic_DNA"/>
</dbReference>
<evidence type="ECO:0000259" key="10">
    <source>
        <dbReference type="Pfam" id="PF04983"/>
    </source>
</evidence>
<keyword evidence="2 13" id="KW-0934">Plastid</keyword>
<geneLocation type="chloroplast" evidence="13"/>
<feature type="region of interest" description="Disordered" evidence="9">
    <location>
        <begin position="2512"/>
        <end position="2531"/>
    </location>
</feature>
<proteinExistence type="inferred from homology"/>
<dbReference type="Pfam" id="PF04983">
    <property type="entry name" value="RNA_pol_Rpb1_3"/>
    <property type="match status" value="1"/>
</dbReference>
<feature type="compositionally biased region" description="Basic and acidic residues" evidence="9">
    <location>
        <begin position="3591"/>
        <end position="3607"/>
    </location>
</feature>
<dbReference type="Pfam" id="PF05000">
    <property type="entry name" value="RNA_pol_Rpb1_4"/>
    <property type="match status" value="1"/>
</dbReference>
<comment type="subcellular location">
    <subcellularLocation>
        <location evidence="8">Plastid</location>
        <location evidence="8">Chloroplast</location>
    </subcellularLocation>
</comment>
<evidence type="ECO:0000256" key="4">
    <source>
        <dbReference type="ARBA" id="ARBA00022695"/>
    </source>
</evidence>